<organism evidence="2 3">
    <name type="scientific">Ficus carica</name>
    <name type="common">Common fig</name>
    <dbReference type="NCBI Taxonomy" id="3494"/>
    <lineage>
        <taxon>Eukaryota</taxon>
        <taxon>Viridiplantae</taxon>
        <taxon>Streptophyta</taxon>
        <taxon>Embryophyta</taxon>
        <taxon>Tracheophyta</taxon>
        <taxon>Spermatophyta</taxon>
        <taxon>Magnoliopsida</taxon>
        <taxon>eudicotyledons</taxon>
        <taxon>Gunneridae</taxon>
        <taxon>Pentapetalae</taxon>
        <taxon>rosids</taxon>
        <taxon>fabids</taxon>
        <taxon>Rosales</taxon>
        <taxon>Moraceae</taxon>
        <taxon>Ficeae</taxon>
        <taxon>Ficus</taxon>
    </lineage>
</organism>
<feature type="transmembrane region" description="Helical" evidence="1">
    <location>
        <begin position="80"/>
        <end position="103"/>
    </location>
</feature>
<keyword evidence="3" id="KW-1185">Reference proteome</keyword>
<gene>
    <name evidence="2" type="ORF">TIFTF001_012463</name>
</gene>
<protein>
    <submittedName>
        <fullName evidence="2">Uncharacterized protein</fullName>
    </submittedName>
</protein>
<dbReference type="EMBL" id="BTGU01000016">
    <property type="protein sequence ID" value="GMN43259.1"/>
    <property type="molecule type" value="Genomic_DNA"/>
</dbReference>
<accession>A0AA87ZTF8</accession>
<comment type="caution">
    <text evidence="2">The sequence shown here is derived from an EMBL/GenBank/DDBJ whole genome shotgun (WGS) entry which is preliminary data.</text>
</comment>
<dbReference type="PANTHER" id="PTHR36350">
    <property type="entry name" value="TRANSMEMBRANE PROTEIN"/>
    <property type="match status" value="1"/>
</dbReference>
<evidence type="ECO:0000313" key="2">
    <source>
        <dbReference type="EMBL" id="GMN43259.1"/>
    </source>
</evidence>
<evidence type="ECO:0000256" key="1">
    <source>
        <dbReference type="SAM" id="Phobius"/>
    </source>
</evidence>
<dbReference type="Proteomes" id="UP001187192">
    <property type="component" value="Unassembled WGS sequence"/>
</dbReference>
<dbReference type="AlphaFoldDB" id="A0AA87ZTF8"/>
<keyword evidence="1" id="KW-1133">Transmembrane helix</keyword>
<keyword evidence="1" id="KW-0472">Membrane</keyword>
<keyword evidence="1" id="KW-0812">Transmembrane</keyword>
<evidence type="ECO:0000313" key="3">
    <source>
        <dbReference type="Proteomes" id="UP001187192"/>
    </source>
</evidence>
<proteinExistence type="predicted"/>
<dbReference type="PANTHER" id="PTHR36350:SF2">
    <property type="entry name" value="PROTEIN, PUTATIVE-RELATED"/>
    <property type="match status" value="1"/>
</dbReference>
<name>A0AA87ZTF8_FICCA</name>
<reference evidence="2" key="1">
    <citation type="submission" date="2023-07" db="EMBL/GenBank/DDBJ databases">
        <title>draft genome sequence of fig (Ficus carica).</title>
        <authorList>
            <person name="Takahashi T."/>
            <person name="Nishimura K."/>
        </authorList>
    </citation>
    <scope>NUCLEOTIDE SEQUENCE</scope>
</reference>
<sequence>MTIISTRSLTKPLDFLFRNKPSPPISQLSNFFCDTSKLLRWPQLGHRTLIGPAVLAHDGRVSTTSSTNEEKGNVKCSARIFSSMPAAFGASFALACVLAIFYFGSTLMLSPRRAVAAPMTRTASPGRTEPQQDITTSVISAQLALRLFMEGVVHLGSSKFNILPRPSIYRVDVAELRAEALELMKKGRPVQALDKMEQNRKKYNDEGSEGKYHFEMALVEILILQGKYNDALKCKCLEETKPTDIRRALYKAIIYTILDDKEKATASWKEFASGGFDGVPNPT</sequence>